<proteinExistence type="predicted"/>
<dbReference type="Pfam" id="PF02311">
    <property type="entry name" value="AraC_binding"/>
    <property type="match status" value="1"/>
</dbReference>
<evidence type="ECO:0000259" key="5">
    <source>
        <dbReference type="PROSITE" id="PS01124"/>
    </source>
</evidence>
<keyword evidence="7" id="KW-1185">Reference proteome</keyword>
<dbReference type="SUPFAM" id="SSF51215">
    <property type="entry name" value="Regulatory protein AraC"/>
    <property type="match status" value="1"/>
</dbReference>
<dbReference type="InterPro" id="IPR018062">
    <property type="entry name" value="HTH_AraC-typ_CS"/>
</dbReference>
<evidence type="ECO:0000256" key="1">
    <source>
        <dbReference type="ARBA" id="ARBA00023015"/>
    </source>
</evidence>
<dbReference type="Proteomes" id="UP000321424">
    <property type="component" value="Unassembled WGS sequence"/>
</dbReference>
<dbReference type="GO" id="GO:0043565">
    <property type="term" value="F:sequence-specific DNA binding"/>
    <property type="evidence" value="ECO:0007669"/>
    <property type="project" value="InterPro"/>
</dbReference>
<evidence type="ECO:0000313" key="6">
    <source>
        <dbReference type="EMBL" id="GEM41033.1"/>
    </source>
</evidence>
<dbReference type="InterPro" id="IPR003313">
    <property type="entry name" value="AraC-bd"/>
</dbReference>
<accession>A0A511MK85</accession>
<dbReference type="AlphaFoldDB" id="A0A511MK85"/>
<evidence type="ECO:0000313" key="7">
    <source>
        <dbReference type="Proteomes" id="UP000321424"/>
    </source>
</evidence>
<dbReference type="PANTHER" id="PTHR46796:SF2">
    <property type="entry name" value="TRANSCRIPTIONAL REGULATORY PROTEIN"/>
    <property type="match status" value="1"/>
</dbReference>
<keyword evidence="4" id="KW-0804">Transcription</keyword>
<name>A0A511MK85_9NOCA</name>
<dbReference type="PROSITE" id="PS01124">
    <property type="entry name" value="HTH_ARAC_FAMILY_2"/>
    <property type="match status" value="1"/>
</dbReference>
<dbReference type="PANTHER" id="PTHR46796">
    <property type="entry name" value="HTH-TYPE TRANSCRIPTIONAL ACTIVATOR RHAS-RELATED"/>
    <property type="match status" value="1"/>
</dbReference>
<dbReference type="Gene3D" id="1.10.10.60">
    <property type="entry name" value="Homeodomain-like"/>
    <property type="match status" value="1"/>
</dbReference>
<evidence type="ECO:0000256" key="4">
    <source>
        <dbReference type="ARBA" id="ARBA00023163"/>
    </source>
</evidence>
<keyword evidence="3" id="KW-0010">Activator</keyword>
<keyword evidence="1" id="KW-0805">Transcription regulation</keyword>
<dbReference type="Pfam" id="PF12833">
    <property type="entry name" value="HTH_18"/>
    <property type="match status" value="1"/>
</dbReference>
<dbReference type="PROSITE" id="PS00041">
    <property type="entry name" value="HTH_ARAC_FAMILY_1"/>
    <property type="match status" value="1"/>
</dbReference>
<organism evidence="6 7">
    <name type="scientific">Nocardia ninae NBRC 108245</name>
    <dbReference type="NCBI Taxonomy" id="1210091"/>
    <lineage>
        <taxon>Bacteria</taxon>
        <taxon>Bacillati</taxon>
        <taxon>Actinomycetota</taxon>
        <taxon>Actinomycetes</taxon>
        <taxon>Mycobacteriales</taxon>
        <taxon>Nocardiaceae</taxon>
        <taxon>Nocardia</taxon>
    </lineage>
</organism>
<dbReference type="InterPro" id="IPR009057">
    <property type="entry name" value="Homeodomain-like_sf"/>
</dbReference>
<dbReference type="InterPro" id="IPR037923">
    <property type="entry name" value="HTH-like"/>
</dbReference>
<evidence type="ECO:0000256" key="3">
    <source>
        <dbReference type="ARBA" id="ARBA00023159"/>
    </source>
</evidence>
<dbReference type="EMBL" id="BJXA01000045">
    <property type="protein sequence ID" value="GEM41033.1"/>
    <property type="molecule type" value="Genomic_DNA"/>
</dbReference>
<dbReference type="InterPro" id="IPR050204">
    <property type="entry name" value="AraC_XylS_family_regulators"/>
</dbReference>
<dbReference type="SUPFAM" id="SSF46689">
    <property type="entry name" value="Homeodomain-like"/>
    <property type="match status" value="2"/>
</dbReference>
<sequence>MRGIERWCGDNGSVAEQEWVTYRRMAHRPVEVMHAHFERHVYHLHSHETYSFGLTEFGAQSFDCRGASRVSAAGMVMAFNPDEPHDGHSTTELGFTYSIVHIGTELITDLLADQTGRPTGLPLFADPVLPDPLLSSALHRLCASLIRPATELAADEALAASVAAMVRRGARRPLVNSSATLHGGASADIARRVRTVLDDRYLDPLSMDDLVEASGCSRFALYRAFRTTYGLSPSDYQRLLRLRAARRLIAAGHPVARAATESRFADQAHLTRWFRRCYGITPGIYATAA</sequence>
<comment type="caution">
    <text evidence="6">The sequence shown here is derived from an EMBL/GenBank/DDBJ whole genome shotgun (WGS) entry which is preliminary data.</text>
</comment>
<reference evidence="6 7" key="1">
    <citation type="submission" date="2019-07" db="EMBL/GenBank/DDBJ databases">
        <title>Whole genome shotgun sequence of Nocardia ninae NBRC 108245.</title>
        <authorList>
            <person name="Hosoyama A."/>
            <person name="Uohara A."/>
            <person name="Ohji S."/>
            <person name="Ichikawa N."/>
        </authorList>
    </citation>
    <scope>NUCLEOTIDE SEQUENCE [LARGE SCALE GENOMIC DNA]</scope>
    <source>
        <strain evidence="6 7">NBRC 108245</strain>
    </source>
</reference>
<feature type="domain" description="HTH araC/xylS-type" evidence="5">
    <location>
        <begin position="191"/>
        <end position="288"/>
    </location>
</feature>
<dbReference type="GO" id="GO:0003700">
    <property type="term" value="F:DNA-binding transcription factor activity"/>
    <property type="evidence" value="ECO:0007669"/>
    <property type="project" value="InterPro"/>
</dbReference>
<protein>
    <submittedName>
        <fullName evidence="6">AraC family transcriptional regulator</fullName>
    </submittedName>
</protein>
<evidence type="ECO:0000256" key="2">
    <source>
        <dbReference type="ARBA" id="ARBA00023125"/>
    </source>
</evidence>
<gene>
    <name evidence="6" type="ORF">NN4_55520</name>
</gene>
<keyword evidence="2" id="KW-0238">DNA-binding</keyword>
<dbReference type="InterPro" id="IPR018060">
    <property type="entry name" value="HTH_AraC"/>
</dbReference>
<dbReference type="SMART" id="SM00342">
    <property type="entry name" value="HTH_ARAC"/>
    <property type="match status" value="1"/>
</dbReference>